<accession>A0A418CQ38</accession>
<name>A0A418CQ38_APHAT</name>
<evidence type="ECO:0000256" key="1">
    <source>
        <dbReference type="ARBA" id="ARBA00001968"/>
    </source>
</evidence>
<dbReference type="VEuPathDB" id="FungiDB:H257_08240"/>
<dbReference type="AlphaFoldDB" id="A0A418CQ38"/>
<evidence type="ECO:0000313" key="5">
    <source>
        <dbReference type="EMBL" id="RHY83806.1"/>
    </source>
</evidence>
<dbReference type="Pfam" id="PF13359">
    <property type="entry name" value="DDE_Tnp_4"/>
    <property type="match status" value="1"/>
</dbReference>
<feature type="region of interest" description="Disordered" evidence="3">
    <location>
        <begin position="430"/>
        <end position="452"/>
    </location>
</feature>
<dbReference type="Proteomes" id="UP000285712">
    <property type="component" value="Unassembled WGS sequence"/>
</dbReference>
<dbReference type="EMBL" id="QUTG01006653">
    <property type="protein sequence ID" value="RHY83806.1"/>
    <property type="molecule type" value="Genomic_DNA"/>
</dbReference>
<gene>
    <name evidence="5" type="ORF">DYB35_012263</name>
</gene>
<evidence type="ECO:0000256" key="3">
    <source>
        <dbReference type="SAM" id="MobiDB-lite"/>
    </source>
</evidence>
<proteinExistence type="predicted"/>
<feature type="compositionally biased region" description="Low complexity" evidence="3">
    <location>
        <begin position="430"/>
        <end position="440"/>
    </location>
</feature>
<evidence type="ECO:0000259" key="4">
    <source>
        <dbReference type="Pfam" id="PF13359"/>
    </source>
</evidence>
<dbReference type="InterPro" id="IPR027806">
    <property type="entry name" value="HARBI1_dom"/>
</dbReference>
<feature type="domain" description="DDE Tnp4" evidence="4">
    <location>
        <begin position="193"/>
        <end position="367"/>
    </location>
</feature>
<comment type="caution">
    <text evidence="5">The sequence shown here is derived from an EMBL/GenBank/DDBJ whole genome shotgun (WGS) entry which is preliminary data.</text>
</comment>
<reference evidence="5 6" key="1">
    <citation type="submission" date="2018-08" db="EMBL/GenBank/DDBJ databases">
        <title>Aphanomyces genome sequencing and annotation.</title>
        <authorList>
            <person name="Minardi D."/>
            <person name="Oidtmann B."/>
            <person name="Van Der Giezen M."/>
            <person name="Studholme D.J."/>
        </authorList>
    </citation>
    <scope>NUCLEOTIDE SEQUENCE [LARGE SCALE GENOMIC DNA]</scope>
    <source>
        <strain evidence="5 6">Sv</strain>
    </source>
</reference>
<keyword evidence="2" id="KW-0479">Metal-binding</keyword>
<dbReference type="GO" id="GO:0046872">
    <property type="term" value="F:metal ion binding"/>
    <property type="evidence" value="ECO:0007669"/>
    <property type="project" value="UniProtKB-KW"/>
</dbReference>
<evidence type="ECO:0000313" key="6">
    <source>
        <dbReference type="Proteomes" id="UP000285712"/>
    </source>
</evidence>
<protein>
    <recommendedName>
        <fullName evidence="4">DDE Tnp4 domain-containing protein</fullName>
    </recommendedName>
</protein>
<evidence type="ECO:0000256" key="2">
    <source>
        <dbReference type="ARBA" id="ARBA00022723"/>
    </source>
</evidence>
<comment type="cofactor">
    <cofactor evidence="1">
        <name>a divalent metal cation</name>
        <dbReference type="ChEBI" id="CHEBI:60240"/>
    </cofactor>
</comment>
<sequence length="452" mass="50908">MARRTSLQGPHPTSLTTRSINQGVSLLNNLEMQRQAKRTRYSTHLADEPDTDTDSIAPIYDAFLEAQGPEGILTMTNFSPSEFNILWADVRSHLFKHWNVGSGRKSEVTARDLLLMLLTSLKHCGAWDVVAAVFKQKVATFEKRVTKFLTVLYPFVMRKYVTAVGEKWTMSQLAAGGHQFKNFPYARYATDVTFQQTNVPSGSYAEKKLFYSGKHHLYGHKVEASVLPNGFAINCTSYYKGSVSDKTIFDENLDFHTANLRKEATDMDLADADDLGPDRELRWAVLVDKGYQGAQLDVRTVLPLKKPIGGILTFEELRRNDRIASDRVIVENFFGRLKTLWGVCSDTYRWNRKTYDVVFQTCMAFTNAHVRFHPLRAEDGDANSQYINRLNAIGAKMVKNKNTAARTYRSKRKARLSMVMAAESSLAAADAGGSDTDLGSNSEIENRRGSFF</sequence>
<organism evidence="5 6">
    <name type="scientific">Aphanomyces astaci</name>
    <name type="common">Crayfish plague agent</name>
    <dbReference type="NCBI Taxonomy" id="112090"/>
    <lineage>
        <taxon>Eukaryota</taxon>
        <taxon>Sar</taxon>
        <taxon>Stramenopiles</taxon>
        <taxon>Oomycota</taxon>
        <taxon>Saprolegniomycetes</taxon>
        <taxon>Saprolegniales</taxon>
        <taxon>Verrucalvaceae</taxon>
        <taxon>Aphanomyces</taxon>
    </lineage>
</organism>